<organism evidence="2 3">
    <name type="scientific">Podospora bellae-mahoneyi</name>
    <dbReference type="NCBI Taxonomy" id="2093777"/>
    <lineage>
        <taxon>Eukaryota</taxon>
        <taxon>Fungi</taxon>
        <taxon>Dikarya</taxon>
        <taxon>Ascomycota</taxon>
        <taxon>Pezizomycotina</taxon>
        <taxon>Sordariomycetes</taxon>
        <taxon>Sordariomycetidae</taxon>
        <taxon>Sordariales</taxon>
        <taxon>Podosporaceae</taxon>
        <taxon>Podospora</taxon>
    </lineage>
</organism>
<protein>
    <submittedName>
        <fullName evidence="2">Uncharacterized protein</fullName>
    </submittedName>
</protein>
<feature type="region of interest" description="Disordered" evidence="1">
    <location>
        <begin position="70"/>
        <end position="113"/>
    </location>
</feature>
<dbReference type="EMBL" id="JAFFGZ010000001">
    <property type="protein sequence ID" value="KAK4649443.1"/>
    <property type="molecule type" value="Genomic_DNA"/>
</dbReference>
<proteinExistence type="predicted"/>
<dbReference type="Proteomes" id="UP001322138">
    <property type="component" value="Unassembled WGS sequence"/>
</dbReference>
<reference evidence="2 3" key="1">
    <citation type="journal article" date="2023" name="bioRxiv">
        <title>High-quality genome assemblies of four members of thePodospora anserinaspecies complex.</title>
        <authorList>
            <person name="Ament-Velasquez S.L."/>
            <person name="Vogan A.A."/>
            <person name="Wallerman O."/>
            <person name="Hartmann F."/>
            <person name="Gautier V."/>
            <person name="Silar P."/>
            <person name="Giraud T."/>
            <person name="Johannesson H."/>
        </authorList>
    </citation>
    <scope>NUCLEOTIDE SEQUENCE [LARGE SCALE GENOMIC DNA]</scope>
    <source>
        <strain evidence="2 3">CBS 112042</strain>
    </source>
</reference>
<evidence type="ECO:0000313" key="2">
    <source>
        <dbReference type="EMBL" id="KAK4649443.1"/>
    </source>
</evidence>
<dbReference type="RefSeq" id="XP_062738418.1">
    <property type="nucleotide sequence ID" value="XM_062872074.1"/>
</dbReference>
<evidence type="ECO:0000313" key="3">
    <source>
        <dbReference type="Proteomes" id="UP001322138"/>
    </source>
</evidence>
<keyword evidence="3" id="KW-1185">Reference proteome</keyword>
<accession>A0ABR0G136</accession>
<sequence>MCKQSDQQRQAIWSLSLQQSQIQAHINRELGAPANFGSPQAFFDDVDAPDACISLRRLARPRVVHLGTLAADPSPVSSTKPKTKTCELSSHTRHLASGEPSSDDNPFPFVSRG</sequence>
<comment type="caution">
    <text evidence="2">The sequence shown here is derived from an EMBL/GenBank/DDBJ whole genome shotgun (WGS) entry which is preliminary data.</text>
</comment>
<dbReference type="GeneID" id="87891171"/>
<gene>
    <name evidence="2" type="ORF">QC761_0021460</name>
</gene>
<evidence type="ECO:0000256" key="1">
    <source>
        <dbReference type="SAM" id="MobiDB-lite"/>
    </source>
</evidence>
<name>A0ABR0G136_9PEZI</name>